<evidence type="ECO:0008006" key="3">
    <source>
        <dbReference type="Google" id="ProtNLM"/>
    </source>
</evidence>
<proteinExistence type="predicted"/>
<dbReference type="HOGENOM" id="CLU_188900_0_0_0"/>
<gene>
    <name evidence="1" type="ordered locus">Caur_2279</name>
</gene>
<dbReference type="Pfam" id="PF11213">
    <property type="entry name" value="DUF3006"/>
    <property type="match status" value="1"/>
</dbReference>
<dbReference type="Proteomes" id="UP000002008">
    <property type="component" value="Chromosome"/>
</dbReference>
<dbReference type="InterPro" id="IPR021377">
    <property type="entry name" value="DUF3006"/>
</dbReference>
<dbReference type="InParanoid" id="A9WGF6"/>
<dbReference type="RefSeq" id="WP_012258142.1">
    <property type="nucleotide sequence ID" value="NC_010175.1"/>
</dbReference>
<dbReference type="EMBL" id="CP000909">
    <property type="protein sequence ID" value="ABY35488.1"/>
    <property type="molecule type" value="Genomic_DNA"/>
</dbReference>
<reference evidence="2" key="1">
    <citation type="journal article" date="2011" name="BMC Genomics">
        <title>Complete genome sequence of the filamentous anoxygenic phototrophic bacterium Chloroflexus aurantiacus.</title>
        <authorList>
            <person name="Tang K.H."/>
            <person name="Barry K."/>
            <person name="Chertkov O."/>
            <person name="Dalin E."/>
            <person name="Han C.S."/>
            <person name="Hauser L.J."/>
            <person name="Honchak B.M."/>
            <person name="Karbach L.E."/>
            <person name="Land M.L."/>
            <person name="Lapidus A."/>
            <person name="Larimer F.W."/>
            <person name="Mikhailova N."/>
            <person name="Pitluck S."/>
            <person name="Pierson B.K."/>
            <person name="Blankenship R.E."/>
        </authorList>
    </citation>
    <scope>NUCLEOTIDE SEQUENCE [LARGE SCALE GENOMIC DNA]</scope>
    <source>
        <strain evidence="2">ATCC 29366 / DSM 635 / J-10-fl</strain>
    </source>
</reference>
<dbReference type="KEGG" id="cau:Caur_2279"/>
<organism evidence="1 2">
    <name type="scientific">Chloroflexus aurantiacus (strain ATCC 29366 / DSM 635 / J-10-fl)</name>
    <dbReference type="NCBI Taxonomy" id="324602"/>
    <lineage>
        <taxon>Bacteria</taxon>
        <taxon>Bacillati</taxon>
        <taxon>Chloroflexota</taxon>
        <taxon>Chloroflexia</taxon>
        <taxon>Chloroflexales</taxon>
        <taxon>Chloroflexineae</taxon>
        <taxon>Chloroflexaceae</taxon>
        <taxon>Chloroflexus</taxon>
    </lineage>
</organism>
<dbReference type="PATRIC" id="fig|324602.8.peg.2582"/>
<keyword evidence="2" id="KW-1185">Reference proteome</keyword>
<name>A9WGF6_CHLAA</name>
<accession>A9WGF6</accession>
<protein>
    <recommendedName>
        <fullName evidence="3">DUF3006 domain-containing protein</fullName>
    </recommendedName>
</protein>
<dbReference type="AlphaFoldDB" id="A9WGF6"/>
<sequence>MEEVRYEQGVIDRFEGEYAVILIGQTQRPHDVMRTMLPPNAREGDWLRIQWLADQITAIELDPEATDAARRRIQAKLARLRRGDHLKREEPGE</sequence>
<evidence type="ECO:0000313" key="1">
    <source>
        <dbReference type="EMBL" id="ABY35488.1"/>
    </source>
</evidence>
<evidence type="ECO:0000313" key="2">
    <source>
        <dbReference type="Proteomes" id="UP000002008"/>
    </source>
</evidence>
<dbReference type="eggNOG" id="ENOG5033B8I">
    <property type="taxonomic scope" value="Bacteria"/>
</dbReference>
<dbReference type="EnsemblBacteria" id="ABY35488">
    <property type="protein sequence ID" value="ABY35488"/>
    <property type="gene ID" value="Caur_2279"/>
</dbReference>